<proteinExistence type="predicted"/>
<name>A0A382QCI5_9ZZZZ</name>
<organism evidence="1">
    <name type="scientific">marine metagenome</name>
    <dbReference type="NCBI Taxonomy" id="408172"/>
    <lineage>
        <taxon>unclassified sequences</taxon>
        <taxon>metagenomes</taxon>
        <taxon>ecological metagenomes</taxon>
    </lineage>
</organism>
<dbReference type="EMBL" id="UINC01112774">
    <property type="protein sequence ID" value="SVC81951.1"/>
    <property type="molecule type" value="Genomic_DNA"/>
</dbReference>
<accession>A0A382QCI5</accession>
<gene>
    <name evidence="1" type="ORF">METZ01_LOCUS334805</name>
</gene>
<sequence>MQMDKGNFFTLTGRVTKENGKMVKDTEKVY</sequence>
<reference evidence="1" key="1">
    <citation type="submission" date="2018-05" db="EMBL/GenBank/DDBJ databases">
        <authorList>
            <person name="Lanie J.A."/>
            <person name="Ng W.-L."/>
            <person name="Kazmierczak K.M."/>
            <person name="Andrzejewski T.M."/>
            <person name="Davidsen T.M."/>
            <person name="Wayne K.J."/>
            <person name="Tettelin H."/>
            <person name="Glass J.I."/>
            <person name="Rusch D."/>
            <person name="Podicherti R."/>
            <person name="Tsui H.-C.T."/>
            <person name="Winkler M.E."/>
        </authorList>
    </citation>
    <scope>NUCLEOTIDE SEQUENCE</scope>
</reference>
<protein>
    <submittedName>
        <fullName evidence="1">Uncharacterized protein</fullName>
    </submittedName>
</protein>
<evidence type="ECO:0000313" key="1">
    <source>
        <dbReference type="EMBL" id="SVC81951.1"/>
    </source>
</evidence>
<dbReference type="AlphaFoldDB" id="A0A382QCI5"/>